<evidence type="ECO:0000256" key="5">
    <source>
        <dbReference type="ARBA" id="ARBA00022989"/>
    </source>
</evidence>
<protein>
    <recommendedName>
        <fullName evidence="8">ABC transmembrane type-1 domain-containing protein</fullName>
    </recommendedName>
</protein>
<sequence>MGEEMKRALRVFIRLVLILASLLFVFNLPSLLGIGKDRVQINIHTFWGSVRSDFHRLITISDPKYWEFLHTVDMVESYRYTMTLLLLSLSLIIILAIGLAFVVVLSSARVRNLLKNVINFFEGVPDLLIIFLFMFLVVTLYKTTGLKFLQLYGIFGKKPYFVPVITVSFLPLFLMLQFLIKVITEEQSQPYAEYAKAKGIGQIRVLLVHIMRNIFPLAFIQLRTIVWVLLSNIYLVEFIFNINGFNQQLLKVVLLGGNITTLVIFIFMLTIPLLIIESIGWLLSKMIKGRAKVSI</sequence>
<dbReference type="PANTHER" id="PTHR30465:SF44">
    <property type="entry name" value="ABC-TYPE DIPEPTIDE_OLIGOPEPTIDE TRANSPORT SYSTEM, PERMEASE COMPONENT"/>
    <property type="match status" value="1"/>
</dbReference>
<organism evidence="9 10">
    <name type="scientific">Neobacillus cucumis</name>
    <dbReference type="NCBI Taxonomy" id="1740721"/>
    <lineage>
        <taxon>Bacteria</taxon>
        <taxon>Bacillati</taxon>
        <taxon>Bacillota</taxon>
        <taxon>Bacilli</taxon>
        <taxon>Bacillales</taxon>
        <taxon>Bacillaceae</taxon>
        <taxon>Neobacillus</taxon>
    </lineage>
</organism>
<keyword evidence="3" id="KW-1003">Cell membrane</keyword>
<dbReference type="AlphaFoldDB" id="A0A2N5HP53"/>
<evidence type="ECO:0000256" key="3">
    <source>
        <dbReference type="ARBA" id="ARBA00022475"/>
    </source>
</evidence>
<evidence type="ECO:0000256" key="4">
    <source>
        <dbReference type="ARBA" id="ARBA00022692"/>
    </source>
</evidence>
<reference evidence="9 10" key="1">
    <citation type="submission" date="2017-11" db="EMBL/GenBank/DDBJ databases">
        <title>Comparitive Functional Genomics of Dry Heat Resistant strains isolated from the Viking Spacecraft.</title>
        <authorList>
            <person name="Seuylemezian A."/>
            <person name="Cooper K."/>
            <person name="Vaishampayan P."/>
        </authorList>
    </citation>
    <scope>NUCLEOTIDE SEQUENCE [LARGE SCALE GENOMIC DNA]</scope>
    <source>
        <strain evidence="9 10">V32-6</strain>
    </source>
</reference>
<comment type="similarity">
    <text evidence="7">Belongs to the binding-protein-dependent transport system permease family.</text>
</comment>
<feature type="domain" description="ABC transmembrane type-1" evidence="8">
    <location>
        <begin position="80"/>
        <end position="277"/>
    </location>
</feature>
<dbReference type="GO" id="GO:0005886">
    <property type="term" value="C:plasma membrane"/>
    <property type="evidence" value="ECO:0007669"/>
    <property type="project" value="UniProtKB-SubCell"/>
</dbReference>
<feature type="transmembrane region" description="Helical" evidence="7">
    <location>
        <begin position="160"/>
        <end position="180"/>
    </location>
</feature>
<dbReference type="SUPFAM" id="SSF161098">
    <property type="entry name" value="MetI-like"/>
    <property type="match status" value="1"/>
</dbReference>
<dbReference type="InterPro" id="IPR000515">
    <property type="entry name" value="MetI-like"/>
</dbReference>
<evidence type="ECO:0000256" key="1">
    <source>
        <dbReference type="ARBA" id="ARBA00004651"/>
    </source>
</evidence>
<feature type="transmembrane region" description="Helical" evidence="7">
    <location>
        <begin position="214"/>
        <end position="235"/>
    </location>
</feature>
<evidence type="ECO:0000256" key="2">
    <source>
        <dbReference type="ARBA" id="ARBA00022448"/>
    </source>
</evidence>
<evidence type="ECO:0000313" key="9">
    <source>
        <dbReference type="EMBL" id="PLS07293.1"/>
    </source>
</evidence>
<dbReference type="PROSITE" id="PS50928">
    <property type="entry name" value="ABC_TM1"/>
    <property type="match status" value="1"/>
</dbReference>
<evidence type="ECO:0000259" key="8">
    <source>
        <dbReference type="PROSITE" id="PS50928"/>
    </source>
</evidence>
<name>A0A2N5HP53_9BACI</name>
<dbReference type="PANTHER" id="PTHR30465">
    <property type="entry name" value="INNER MEMBRANE ABC TRANSPORTER"/>
    <property type="match status" value="1"/>
</dbReference>
<keyword evidence="4 7" id="KW-0812">Transmembrane</keyword>
<dbReference type="Pfam" id="PF00528">
    <property type="entry name" value="BPD_transp_1"/>
    <property type="match status" value="1"/>
</dbReference>
<dbReference type="OrthoDB" id="2943901at2"/>
<evidence type="ECO:0000256" key="6">
    <source>
        <dbReference type="ARBA" id="ARBA00023136"/>
    </source>
</evidence>
<feature type="transmembrane region" description="Helical" evidence="7">
    <location>
        <begin position="84"/>
        <end position="105"/>
    </location>
</feature>
<proteinExistence type="inferred from homology"/>
<dbReference type="InterPro" id="IPR035906">
    <property type="entry name" value="MetI-like_sf"/>
</dbReference>
<feature type="transmembrane region" description="Helical" evidence="7">
    <location>
        <begin position="255"/>
        <end position="283"/>
    </location>
</feature>
<comment type="subcellular location">
    <subcellularLocation>
        <location evidence="1 7">Cell membrane</location>
        <topology evidence="1 7">Multi-pass membrane protein</topology>
    </subcellularLocation>
</comment>
<dbReference type="EMBL" id="PGVE01000028">
    <property type="protein sequence ID" value="PLS07293.1"/>
    <property type="molecule type" value="Genomic_DNA"/>
</dbReference>
<evidence type="ECO:0000313" key="10">
    <source>
        <dbReference type="Proteomes" id="UP000234950"/>
    </source>
</evidence>
<dbReference type="GO" id="GO:0055085">
    <property type="term" value="P:transmembrane transport"/>
    <property type="evidence" value="ECO:0007669"/>
    <property type="project" value="InterPro"/>
</dbReference>
<feature type="transmembrane region" description="Helical" evidence="7">
    <location>
        <begin position="12"/>
        <end position="32"/>
    </location>
</feature>
<gene>
    <name evidence="9" type="ORF">CVD27_06330</name>
</gene>
<keyword evidence="5 7" id="KW-1133">Transmembrane helix</keyword>
<keyword evidence="6 7" id="KW-0472">Membrane</keyword>
<keyword evidence="10" id="KW-1185">Reference proteome</keyword>
<dbReference type="Gene3D" id="1.10.3720.10">
    <property type="entry name" value="MetI-like"/>
    <property type="match status" value="1"/>
</dbReference>
<accession>A0A2N5HP53</accession>
<keyword evidence="2 7" id="KW-0813">Transport</keyword>
<feature type="transmembrane region" description="Helical" evidence="7">
    <location>
        <begin position="117"/>
        <end position="140"/>
    </location>
</feature>
<dbReference type="Proteomes" id="UP000234950">
    <property type="component" value="Unassembled WGS sequence"/>
</dbReference>
<evidence type="ECO:0000256" key="7">
    <source>
        <dbReference type="RuleBase" id="RU363032"/>
    </source>
</evidence>
<comment type="caution">
    <text evidence="9">The sequence shown here is derived from an EMBL/GenBank/DDBJ whole genome shotgun (WGS) entry which is preliminary data.</text>
</comment>